<reference evidence="1 2" key="1">
    <citation type="journal article" date="2021" name="Elife">
        <title>Chloroplast acquisition without the gene transfer in kleptoplastic sea slugs, Plakobranchus ocellatus.</title>
        <authorList>
            <person name="Maeda T."/>
            <person name="Takahashi S."/>
            <person name="Yoshida T."/>
            <person name="Shimamura S."/>
            <person name="Takaki Y."/>
            <person name="Nagai Y."/>
            <person name="Toyoda A."/>
            <person name="Suzuki Y."/>
            <person name="Arimoto A."/>
            <person name="Ishii H."/>
            <person name="Satoh N."/>
            <person name="Nishiyama T."/>
            <person name="Hasebe M."/>
            <person name="Maruyama T."/>
            <person name="Minagawa J."/>
            <person name="Obokata J."/>
            <person name="Shigenobu S."/>
        </authorList>
    </citation>
    <scope>NUCLEOTIDE SEQUENCE [LARGE SCALE GENOMIC DNA]</scope>
</reference>
<organism evidence="1 2">
    <name type="scientific">Elysia marginata</name>
    <dbReference type="NCBI Taxonomy" id="1093978"/>
    <lineage>
        <taxon>Eukaryota</taxon>
        <taxon>Metazoa</taxon>
        <taxon>Spiralia</taxon>
        <taxon>Lophotrochozoa</taxon>
        <taxon>Mollusca</taxon>
        <taxon>Gastropoda</taxon>
        <taxon>Heterobranchia</taxon>
        <taxon>Euthyneura</taxon>
        <taxon>Panpulmonata</taxon>
        <taxon>Sacoglossa</taxon>
        <taxon>Placobranchoidea</taxon>
        <taxon>Plakobranchidae</taxon>
        <taxon>Elysia</taxon>
    </lineage>
</organism>
<accession>A0AAV4H2M8</accession>
<keyword evidence="2" id="KW-1185">Reference proteome</keyword>
<evidence type="ECO:0000313" key="1">
    <source>
        <dbReference type="EMBL" id="GFR91934.1"/>
    </source>
</evidence>
<sequence>MVVAVVLSDNLLVSDSSTSFNEQCWTKLKPELDLPLHLFEPYYILLTSQQLQESHHLLQKLGIKRESYVTWFLVLLEEADNSQEYCQCIQVVTRDLPRSRHELRCKQVQQVLLFAKCLKVFS</sequence>
<proteinExistence type="predicted"/>
<dbReference type="Proteomes" id="UP000762676">
    <property type="component" value="Unassembled WGS sequence"/>
</dbReference>
<dbReference type="AlphaFoldDB" id="A0AAV4H2M8"/>
<name>A0AAV4H2M8_9GAST</name>
<dbReference type="EMBL" id="BMAT01012410">
    <property type="protein sequence ID" value="GFR91934.1"/>
    <property type="molecule type" value="Genomic_DNA"/>
</dbReference>
<evidence type="ECO:0000313" key="2">
    <source>
        <dbReference type="Proteomes" id="UP000762676"/>
    </source>
</evidence>
<comment type="caution">
    <text evidence="1">The sequence shown here is derived from an EMBL/GenBank/DDBJ whole genome shotgun (WGS) entry which is preliminary data.</text>
</comment>
<protein>
    <submittedName>
        <fullName evidence="1">Uncharacterized protein</fullName>
    </submittedName>
</protein>
<gene>
    <name evidence="1" type="ORF">ElyMa_006188400</name>
</gene>